<gene>
    <name evidence="1" type="primary">109580184</name>
</gene>
<evidence type="ECO:0000313" key="1">
    <source>
        <dbReference type="EnsemblMetazoa" id="Aqu2.1.43972_001"/>
    </source>
</evidence>
<dbReference type="InParanoid" id="A0A1X7VV32"/>
<name>A0A1X7VV32_AMPQE</name>
<dbReference type="AlphaFoldDB" id="A0A1X7VV32"/>
<keyword evidence="2" id="KW-1185">Reference proteome</keyword>
<evidence type="ECO:0008006" key="3">
    <source>
        <dbReference type="Google" id="ProtNLM"/>
    </source>
</evidence>
<reference evidence="1" key="2">
    <citation type="submission" date="2017-05" db="UniProtKB">
        <authorList>
            <consortium name="EnsemblMetazoa"/>
        </authorList>
    </citation>
    <scope>IDENTIFICATION</scope>
</reference>
<dbReference type="EnsemblMetazoa" id="Aqu2.1.43972_001">
    <property type="protein sequence ID" value="Aqu2.1.43972_001"/>
    <property type="gene ID" value="Aqu2.1.43972"/>
</dbReference>
<dbReference type="Gene3D" id="1.10.533.10">
    <property type="entry name" value="Death Domain, Fas"/>
    <property type="match status" value="1"/>
</dbReference>
<dbReference type="InterPro" id="IPR011029">
    <property type="entry name" value="DEATH-like_dom_sf"/>
</dbReference>
<reference evidence="2" key="1">
    <citation type="journal article" date="2010" name="Nature">
        <title>The Amphimedon queenslandica genome and the evolution of animal complexity.</title>
        <authorList>
            <person name="Srivastava M."/>
            <person name="Simakov O."/>
            <person name="Chapman J."/>
            <person name="Fahey B."/>
            <person name="Gauthier M.E."/>
            <person name="Mitros T."/>
            <person name="Richards G.S."/>
            <person name="Conaco C."/>
            <person name="Dacre M."/>
            <person name="Hellsten U."/>
            <person name="Larroux C."/>
            <person name="Putnam N.H."/>
            <person name="Stanke M."/>
            <person name="Adamska M."/>
            <person name="Darling A."/>
            <person name="Degnan S.M."/>
            <person name="Oakley T.H."/>
            <person name="Plachetzki D.C."/>
            <person name="Zhai Y."/>
            <person name="Adamski M."/>
            <person name="Calcino A."/>
            <person name="Cummins S.F."/>
            <person name="Goodstein D.M."/>
            <person name="Harris C."/>
            <person name="Jackson D.J."/>
            <person name="Leys S.P."/>
            <person name="Shu S."/>
            <person name="Woodcroft B.J."/>
            <person name="Vervoort M."/>
            <person name="Kosik K.S."/>
            <person name="Manning G."/>
            <person name="Degnan B.M."/>
            <person name="Rokhsar D.S."/>
        </authorList>
    </citation>
    <scope>NUCLEOTIDE SEQUENCE [LARGE SCALE GENOMIC DNA]</scope>
</reference>
<accession>A0A1X7VV32</accession>
<evidence type="ECO:0000313" key="2">
    <source>
        <dbReference type="Proteomes" id="UP000007879"/>
    </source>
</evidence>
<dbReference type="Proteomes" id="UP000007879">
    <property type="component" value="Unassembled WGS sequence"/>
</dbReference>
<proteinExistence type="predicted"/>
<dbReference type="KEGG" id="aqu:109580184"/>
<protein>
    <recommendedName>
        <fullName evidence="3">Death domain-containing protein</fullName>
    </recommendedName>
</protein>
<sequence>MSGGSPHSPLFGVIDAASHALTDNTLSFTKSNINPIDIANGLYAAKGLSENVYTKITTGPPASPSKSLLLIFNDVKGNVGKNNIILFDIFLTQLVQRGMAGSKFAQTLLESYQNFVEKQEEETSTGTVYDLEAEPKLADLMNLVAAKISSDWRLVGIQLGMTNSELDAIQMDISLAGKPILMLQKVFSHWENSGIKPYTWSTVLDVLKSPSVGHNGLADSIVSSAEEQKVMKTKAIMKRALRKRYVDLCCVLSGSYDTFSRQFLSISTSYDATMREFVSILNSLTTMTKVESHCNKFLLALRSIGQPVTGAGSSIGRDWTDAVYDGVGIRLNFETTVT</sequence>
<organism evidence="1">
    <name type="scientific">Amphimedon queenslandica</name>
    <name type="common">Sponge</name>
    <dbReference type="NCBI Taxonomy" id="400682"/>
    <lineage>
        <taxon>Eukaryota</taxon>
        <taxon>Metazoa</taxon>
        <taxon>Porifera</taxon>
        <taxon>Demospongiae</taxon>
        <taxon>Heteroscleromorpha</taxon>
        <taxon>Haplosclerida</taxon>
        <taxon>Niphatidae</taxon>
        <taxon>Amphimedon</taxon>
    </lineage>
</organism>
<dbReference type="CDD" id="cd01670">
    <property type="entry name" value="Death"/>
    <property type="match status" value="1"/>
</dbReference>
<dbReference type="EnsemblMetazoa" id="XM_019993083.1">
    <property type="protein sequence ID" value="XP_019848642.1"/>
    <property type="gene ID" value="LOC109580184"/>
</dbReference>